<dbReference type="GO" id="GO:0008757">
    <property type="term" value="F:S-adenosylmethionine-dependent methyltransferase activity"/>
    <property type="evidence" value="ECO:0007669"/>
    <property type="project" value="InterPro"/>
</dbReference>
<dbReference type="InterPro" id="IPR029063">
    <property type="entry name" value="SAM-dependent_MTases_sf"/>
</dbReference>
<sequence>MVMREGLNGWLLYRMEGVMDRIYGARKRAVYGGLPGTVVEIGAGAGANFRYYAPGTRVIAIEPNRAMHPYLWAAARRRGIDLEIRSIPGEASDLPDNSVAAVVGTLVLCTVADPQQVVARIQRMLAPGGRYIFLEHVAALPGTPLRGLQEWMQRGWRWCFDGCHLNRDTQHIIQAAGFARVDMDCFVMRSRWMPFAPHIFGVAEK</sequence>
<dbReference type="SUPFAM" id="SSF53335">
    <property type="entry name" value="S-adenosyl-L-methionine-dependent methyltransferases"/>
    <property type="match status" value="1"/>
</dbReference>
<dbReference type="EMBL" id="JALJRB010000018">
    <property type="protein sequence ID" value="MCJ8501868.1"/>
    <property type="molecule type" value="Genomic_DNA"/>
</dbReference>
<accession>A0AA41UR02</accession>
<organism evidence="2 3">
    <name type="scientific">Desulfatitalea alkaliphila</name>
    <dbReference type="NCBI Taxonomy" id="2929485"/>
    <lineage>
        <taxon>Bacteria</taxon>
        <taxon>Pseudomonadati</taxon>
        <taxon>Thermodesulfobacteriota</taxon>
        <taxon>Desulfobacteria</taxon>
        <taxon>Desulfobacterales</taxon>
        <taxon>Desulfosarcinaceae</taxon>
        <taxon>Desulfatitalea</taxon>
    </lineage>
</organism>
<name>A0AA41UR02_9BACT</name>
<evidence type="ECO:0000313" key="3">
    <source>
        <dbReference type="Proteomes" id="UP001165427"/>
    </source>
</evidence>
<gene>
    <name evidence="2" type="ORF">MRX98_14890</name>
</gene>
<protein>
    <submittedName>
        <fullName evidence="2">Class I SAM-dependent methyltransferase</fullName>
    </submittedName>
</protein>
<feature type="domain" description="Methyltransferase type 11" evidence="1">
    <location>
        <begin position="39"/>
        <end position="133"/>
    </location>
</feature>
<evidence type="ECO:0000259" key="1">
    <source>
        <dbReference type="Pfam" id="PF08241"/>
    </source>
</evidence>
<dbReference type="CDD" id="cd02440">
    <property type="entry name" value="AdoMet_MTases"/>
    <property type="match status" value="1"/>
</dbReference>
<keyword evidence="3" id="KW-1185">Reference proteome</keyword>
<proteinExistence type="predicted"/>
<dbReference type="Proteomes" id="UP001165427">
    <property type="component" value="Unassembled WGS sequence"/>
</dbReference>
<comment type="caution">
    <text evidence="2">The sequence shown here is derived from an EMBL/GenBank/DDBJ whole genome shotgun (WGS) entry which is preliminary data.</text>
</comment>
<keyword evidence="2" id="KW-0808">Transferase</keyword>
<reference evidence="2" key="1">
    <citation type="submission" date="2022-04" db="EMBL/GenBank/DDBJ databases">
        <title>Desulfatitalea alkaliphila sp. nov., a novel anaerobic sulfate-reducing bacterium isolated from terrestrial mud volcano, Taman Peninsula, Russia.</title>
        <authorList>
            <person name="Khomyakova M.A."/>
            <person name="Merkel A.Y."/>
            <person name="Slobodkin A.I."/>
        </authorList>
    </citation>
    <scope>NUCLEOTIDE SEQUENCE</scope>
    <source>
        <strain evidence="2">M08but</strain>
    </source>
</reference>
<dbReference type="AlphaFoldDB" id="A0AA41UR02"/>
<dbReference type="PANTHER" id="PTHR45036:SF1">
    <property type="entry name" value="METHYLTRANSFERASE LIKE 7A"/>
    <property type="match status" value="1"/>
</dbReference>
<dbReference type="GO" id="GO:0032259">
    <property type="term" value="P:methylation"/>
    <property type="evidence" value="ECO:0007669"/>
    <property type="project" value="UniProtKB-KW"/>
</dbReference>
<evidence type="ECO:0000313" key="2">
    <source>
        <dbReference type="EMBL" id="MCJ8501868.1"/>
    </source>
</evidence>
<dbReference type="InterPro" id="IPR052356">
    <property type="entry name" value="Thiol_S-MT"/>
</dbReference>
<dbReference type="InterPro" id="IPR013216">
    <property type="entry name" value="Methyltransf_11"/>
</dbReference>
<dbReference type="Pfam" id="PF08241">
    <property type="entry name" value="Methyltransf_11"/>
    <property type="match status" value="1"/>
</dbReference>
<dbReference type="PANTHER" id="PTHR45036">
    <property type="entry name" value="METHYLTRANSFERASE LIKE 7B"/>
    <property type="match status" value="1"/>
</dbReference>
<keyword evidence="2" id="KW-0489">Methyltransferase</keyword>
<dbReference type="Gene3D" id="3.40.50.150">
    <property type="entry name" value="Vaccinia Virus protein VP39"/>
    <property type="match status" value="1"/>
</dbReference>
<dbReference type="RefSeq" id="WP_246911185.1">
    <property type="nucleotide sequence ID" value="NZ_JALJRB010000018.1"/>
</dbReference>